<dbReference type="RefSeq" id="WP_074904381.1">
    <property type="nucleotide sequence ID" value="NZ_FOUB01000009.1"/>
</dbReference>
<accession>A0A1I4MA92</accession>
<dbReference type="GO" id="GO:0016491">
    <property type="term" value="F:oxidoreductase activity"/>
    <property type="evidence" value="ECO:0007669"/>
    <property type="project" value="InterPro"/>
</dbReference>
<dbReference type="InterPro" id="IPR050316">
    <property type="entry name" value="Tyrosinase/Hemocyanin"/>
</dbReference>
<dbReference type="EMBL" id="FOUB01000009">
    <property type="protein sequence ID" value="SFM00242.1"/>
    <property type="molecule type" value="Genomic_DNA"/>
</dbReference>
<name>A0A1I4MA92_9PROT</name>
<evidence type="ECO:0000256" key="1">
    <source>
        <dbReference type="ARBA" id="ARBA00022723"/>
    </source>
</evidence>
<gene>
    <name evidence="4" type="ORF">SAMN05421863_100939</name>
</gene>
<evidence type="ECO:0000313" key="5">
    <source>
        <dbReference type="Proteomes" id="UP000183287"/>
    </source>
</evidence>
<dbReference type="GO" id="GO:0046872">
    <property type="term" value="F:metal ion binding"/>
    <property type="evidence" value="ECO:0007669"/>
    <property type="project" value="UniProtKB-KW"/>
</dbReference>
<keyword evidence="5" id="KW-1185">Reference proteome</keyword>
<dbReference type="Proteomes" id="UP000183287">
    <property type="component" value="Unassembled WGS sequence"/>
</dbReference>
<dbReference type="PROSITE" id="PS00498">
    <property type="entry name" value="TYROSINASE_2"/>
    <property type="match status" value="1"/>
</dbReference>
<dbReference type="SUPFAM" id="SSF48056">
    <property type="entry name" value="Di-copper centre-containing domain"/>
    <property type="match status" value="1"/>
</dbReference>
<dbReference type="InterPro" id="IPR002227">
    <property type="entry name" value="Tyrosinase_Cu-bd"/>
</dbReference>
<dbReference type="Gene3D" id="1.10.1280.10">
    <property type="entry name" value="Di-copper center containing domain from catechol oxidase"/>
    <property type="match status" value="1"/>
</dbReference>
<organism evidence="4 5">
    <name type="scientific">Nitrosomonas communis</name>
    <dbReference type="NCBI Taxonomy" id="44574"/>
    <lineage>
        <taxon>Bacteria</taxon>
        <taxon>Pseudomonadati</taxon>
        <taxon>Pseudomonadota</taxon>
        <taxon>Betaproteobacteria</taxon>
        <taxon>Nitrosomonadales</taxon>
        <taxon>Nitrosomonadaceae</taxon>
        <taxon>Nitrosomonas</taxon>
    </lineage>
</organism>
<protein>
    <submittedName>
        <fullName evidence="4">Tyrosinase</fullName>
    </submittedName>
</protein>
<reference evidence="5" key="1">
    <citation type="submission" date="2016-10" db="EMBL/GenBank/DDBJ databases">
        <authorList>
            <person name="Varghese N."/>
            <person name="Submissions S."/>
        </authorList>
    </citation>
    <scope>NUCLEOTIDE SEQUENCE [LARGE SCALE GENOMIC DNA]</scope>
    <source>
        <strain evidence="5">Nm44</strain>
    </source>
</reference>
<dbReference type="OrthoDB" id="2874181at2"/>
<proteinExistence type="predicted"/>
<dbReference type="PROSITE" id="PS00497">
    <property type="entry name" value="TYROSINASE_1"/>
    <property type="match status" value="1"/>
</dbReference>
<evidence type="ECO:0000313" key="4">
    <source>
        <dbReference type="EMBL" id="SFM00242.1"/>
    </source>
</evidence>
<dbReference type="Pfam" id="PF00264">
    <property type="entry name" value="Tyrosinase"/>
    <property type="match status" value="1"/>
</dbReference>
<dbReference type="PRINTS" id="PR00092">
    <property type="entry name" value="TYROSINASE"/>
</dbReference>
<dbReference type="PANTHER" id="PTHR11474">
    <property type="entry name" value="TYROSINASE FAMILY MEMBER"/>
    <property type="match status" value="1"/>
</dbReference>
<dbReference type="InterPro" id="IPR008922">
    <property type="entry name" value="Di-copper_centre_dom_sf"/>
</dbReference>
<feature type="domain" description="Tyrosinase copper-binding" evidence="3">
    <location>
        <begin position="484"/>
        <end position="495"/>
    </location>
</feature>
<dbReference type="AlphaFoldDB" id="A0A1I4MA92"/>
<sequence>MSIQQSRITRYQRIREILNEAAQGSHADYGGIGQFWDYGVQQLKEASLYGIRLIAPEAAKTCCGHVADQAGYSRGAASALIRGLKGESPFDGTQFPRLPWGGKAVSVEDIEYISDWIDDGCPDDDHVQTIELGVQQSEAQMTRVSVQEIAELDLAVKGTRIPSRPGELRQRSNLDCMSETELKRLGDAFRHLYSLNHWPEDARSYNNQALIHQNHCQHGWERFLAWHRAYLYEFEQDLQDFDPDIMLPYWDWVMPQYRPECAQKGWIIPKFFQAFLTMEQAQKLVGELNPRPSAEQENAFLELARQRQRFTSQSLFFRYVYNDIGYQHVTPQPDDANRQRMIDALLASNPFWYPLRFPAEYGGKTINEAIHYHYPSAEDIRQILSLNNFRDFGGGSIYDASFGFLDQNPHNTMHIWTGGMNPYYGDNTTYQDACMAACHTAPNTLGERRNAMVRAGGRRFHSRSDMYSQPQFGDMFSNLTASYDPVFWPIHVNVDRLWWEWQRLNPSATPVELDAILSPWNYTVRDTLDAARFGYEYVRSSHFIPVGLDGPVGRIISKPIPVSELIQGFRKAEIRLHWVPQLSRSCFIRAFINQAGADAKTPLQNNPHFAGYISIFGHGACYGGPGHCATPAPRTRDYDHRTRNHNTPRNHRIDVTDCARKLLATGCDQLQITLVVIGADYEEDIDLLKLEGVSLNFLD</sequence>
<feature type="domain" description="Tyrosinase copper-binding" evidence="2">
    <location>
        <begin position="218"/>
        <end position="235"/>
    </location>
</feature>
<evidence type="ECO:0000259" key="3">
    <source>
        <dbReference type="PROSITE" id="PS00498"/>
    </source>
</evidence>
<keyword evidence="1" id="KW-0479">Metal-binding</keyword>
<evidence type="ECO:0000259" key="2">
    <source>
        <dbReference type="PROSITE" id="PS00497"/>
    </source>
</evidence>